<reference evidence="2" key="1">
    <citation type="submission" date="2017-06" db="EMBL/GenBank/DDBJ databases">
        <authorList>
            <person name="LiPuma J."/>
            <person name="Spilker T."/>
        </authorList>
    </citation>
    <scope>NUCLEOTIDE SEQUENCE [LARGE SCALE GENOMIC DNA]</scope>
    <source>
        <strain evidence="2">AU17325</strain>
    </source>
</reference>
<dbReference type="OrthoDB" id="9155636at2"/>
<dbReference type="Proteomes" id="UP000214600">
    <property type="component" value="Unassembled WGS sequence"/>
</dbReference>
<comment type="caution">
    <text evidence="1">The sequence shown here is derived from an EMBL/GenBank/DDBJ whole genome shotgun (WGS) entry which is preliminary data.</text>
</comment>
<proteinExistence type="predicted"/>
<accession>A0A228IHH1</accession>
<dbReference type="AlphaFoldDB" id="A0A228IHH1"/>
<dbReference type="EMBL" id="NKFA01000008">
    <property type="protein sequence ID" value="OXI41863.1"/>
    <property type="molecule type" value="Genomic_DNA"/>
</dbReference>
<protein>
    <submittedName>
        <fullName evidence="1">Uncharacterized protein</fullName>
    </submittedName>
</protein>
<dbReference type="RefSeq" id="WP_089451962.1">
    <property type="nucleotide sequence ID" value="NZ_NKFA01000008.1"/>
</dbReference>
<evidence type="ECO:0000313" key="2">
    <source>
        <dbReference type="Proteomes" id="UP000214600"/>
    </source>
</evidence>
<gene>
    <name evidence="1" type="ORF">CFB84_21605</name>
</gene>
<sequence>MTATPPERIAINHDEFDAKYVGRTVSGSQFFLTTPFVPESSKRPGAEYVALYLFDAGGILQEARIEAFGSRADMDLTARNACCERYLAELGEVQYGRIEIAPFSVERFGVTFGLVADDRDEDDDAALYIMEPGNYMAFFEPWDSGDYDT</sequence>
<name>A0A228IHH1_9BURK</name>
<evidence type="ECO:0000313" key="1">
    <source>
        <dbReference type="EMBL" id="OXI41863.1"/>
    </source>
</evidence>
<organism evidence="1 2">
    <name type="scientific">Burkholderia aenigmatica</name>
    <dbReference type="NCBI Taxonomy" id="2015348"/>
    <lineage>
        <taxon>Bacteria</taxon>
        <taxon>Pseudomonadati</taxon>
        <taxon>Pseudomonadota</taxon>
        <taxon>Betaproteobacteria</taxon>
        <taxon>Burkholderiales</taxon>
        <taxon>Burkholderiaceae</taxon>
        <taxon>Burkholderia</taxon>
        <taxon>Burkholderia cepacia complex</taxon>
    </lineage>
</organism>
<reference evidence="1 2" key="2">
    <citation type="submission" date="2017-08" db="EMBL/GenBank/DDBJ databases">
        <title>WGS of novel Burkholderia cepaca complex species.</title>
        <authorList>
            <person name="Lipuma J."/>
            <person name="Spilker T."/>
        </authorList>
    </citation>
    <scope>NUCLEOTIDE SEQUENCE [LARGE SCALE GENOMIC DNA]</scope>
    <source>
        <strain evidence="1 2">AU17325</strain>
    </source>
</reference>